<reference evidence="1" key="1">
    <citation type="submission" date="2018-05" db="EMBL/GenBank/DDBJ databases">
        <authorList>
            <person name="Lanie J.A."/>
            <person name="Ng W.-L."/>
            <person name="Kazmierczak K.M."/>
            <person name="Andrzejewski T.M."/>
            <person name="Davidsen T.M."/>
            <person name="Wayne K.J."/>
            <person name="Tettelin H."/>
            <person name="Glass J.I."/>
            <person name="Rusch D."/>
            <person name="Podicherti R."/>
            <person name="Tsui H.-C.T."/>
            <person name="Winkler M.E."/>
        </authorList>
    </citation>
    <scope>NUCLEOTIDE SEQUENCE</scope>
</reference>
<accession>A0A381NU42</accession>
<proteinExistence type="predicted"/>
<name>A0A381NU42_9ZZZZ</name>
<sequence length="25" mass="2693">MDDHDSIAAEVARRIVPIIARSAAD</sequence>
<protein>
    <submittedName>
        <fullName evidence="1">Uncharacterized protein</fullName>
    </submittedName>
</protein>
<dbReference type="AlphaFoldDB" id="A0A381NU42"/>
<dbReference type="EMBL" id="UINC01000599">
    <property type="protein sequence ID" value="SUZ58112.1"/>
    <property type="molecule type" value="Genomic_DNA"/>
</dbReference>
<organism evidence="1">
    <name type="scientific">marine metagenome</name>
    <dbReference type="NCBI Taxonomy" id="408172"/>
    <lineage>
        <taxon>unclassified sequences</taxon>
        <taxon>metagenomes</taxon>
        <taxon>ecological metagenomes</taxon>
    </lineage>
</organism>
<gene>
    <name evidence="1" type="ORF">METZ01_LOCUS10966</name>
</gene>
<evidence type="ECO:0000313" key="1">
    <source>
        <dbReference type="EMBL" id="SUZ58112.1"/>
    </source>
</evidence>